<dbReference type="PANTHER" id="PTHR42951:SF14">
    <property type="entry name" value="METALLO-BETA-LACTAMASE SUPERFAMILY PROTEIN"/>
    <property type="match status" value="1"/>
</dbReference>
<dbReference type="EMBL" id="BAFB01000091">
    <property type="protein sequence ID" value="GAB34011.1"/>
    <property type="molecule type" value="Genomic_DNA"/>
</dbReference>
<evidence type="ECO:0000259" key="1">
    <source>
        <dbReference type="SMART" id="SM00849"/>
    </source>
</evidence>
<dbReference type="PANTHER" id="PTHR42951">
    <property type="entry name" value="METALLO-BETA-LACTAMASE DOMAIN-CONTAINING"/>
    <property type="match status" value="1"/>
</dbReference>
<accession>H5TKK3</accession>
<dbReference type="InterPro" id="IPR001279">
    <property type="entry name" value="Metallo-B-lactamas"/>
</dbReference>
<dbReference type="RefSeq" id="WP_007238252.1">
    <property type="nucleotide sequence ID" value="NZ_BAFB01000091.1"/>
</dbReference>
<dbReference type="OrthoDB" id="2971563at2"/>
<evidence type="ECO:0000313" key="2">
    <source>
        <dbReference type="EMBL" id="GAB34011.1"/>
    </source>
</evidence>
<dbReference type="Gene3D" id="3.60.15.10">
    <property type="entry name" value="Ribonuclease Z/Hydroxyacylglutathione hydrolase-like"/>
    <property type="match status" value="1"/>
</dbReference>
<dbReference type="Pfam" id="PF00753">
    <property type="entry name" value="Lactamase_B"/>
    <property type="match status" value="1"/>
</dbReference>
<sequence length="250" mass="26525">MSTFEISKVDAASSTAYLVQTTGVNWVILQDDSGITLIDGGYPGNVDDVIGSIEQIGARPSDLRAALLTHAHVDHLGGLQKLLQRFDFPVYADPDEVAHAHRDRLQQAGPLDIAAVAWSPRTWRWLAMVAPLGVLSRTGIDTAQSFPTAGALDLPGLPRPVSAHGHTDGHSAFLVADGEVLVSGDALISGHPLSGHRGPQLLPRFFNHDDAATRRSVEAYAELTATVLFPGHGPRLDGPIADLAHAALAR</sequence>
<gene>
    <name evidence="2" type="ORF">GOOTI_091_00060</name>
</gene>
<dbReference type="SMART" id="SM00849">
    <property type="entry name" value="Lactamase_B"/>
    <property type="match status" value="1"/>
</dbReference>
<dbReference type="InterPro" id="IPR036866">
    <property type="entry name" value="RibonucZ/Hydroxyglut_hydro"/>
</dbReference>
<comment type="caution">
    <text evidence="2">The sequence shown here is derived from an EMBL/GenBank/DDBJ whole genome shotgun (WGS) entry which is preliminary data.</text>
</comment>
<dbReference type="STRING" id="1108044.GOOTI_091_00060"/>
<dbReference type="AlphaFoldDB" id="H5TKK3"/>
<evidence type="ECO:0000313" key="3">
    <source>
        <dbReference type="Proteomes" id="UP000005038"/>
    </source>
</evidence>
<proteinExistence type="predicted"/>
<dbReference type="InterPro" id="IPR050855">
    <property type="entry name" value="NDM-1-like"/>
</dbReference>
<keyword evidence="3" id="KW-1185">Reference proteome</keyword>
<organism evidence="2 3">
    <name type="scientific">Gordonia otitidis (strain DSM 44809 / CCUG 52243 / JCM 12355 / NBRC 100426 / IFM 10032)</name>
    <dbReference type="NCBI Taxonomy" id="1108044"/>
    <lineage>
        <taxon>Bacteria</taxon>
        <taxon>Bacillati</taxon>
        <taxon>Actinomycetota</taxon>
        <taxon>Actinomycetes</taxon>
        <taxon>Mycobacteriales</taxon>
        <taxon>Gordoniaceae</taxon>
        <taxon>Gordonia</taxon>
    </lineage>
</organism>
<feature type="domain" description="Metallo-beta-lactamase" evidence="1">
    <location>
        <begin position="23"/>
        <end position="232"/>
    </location>
</feature>
<protein>
    <submittedName>
        <fullName evidence="2">Beta-lactamase</fullName>
    </submittedName>
</protein>
<reference evidence="2" key="1">
    <citation type="submission" date="2012-02" db="EMBL/GenBank/DDBJ databases">
        <title>Whole genome shotgun sequence of Gordonia otitidis NBRC 100426.</title>
        <authorList>
            <person name="Yoshida I."/>
            <person name="Hosoyama A."/>
            <person name="Tsuchikane K."/>
            <person name="Katsumata H."/>
            <person name="Yamazaki S."/>
            <person name="Fujita N."/>
        </authorList>
    </citation>
    <scope>NUCLEOTIDE SEQUENCE [LARGE SCALE GENOMIC DNA]</scope>
    <source>
        <strain evidence="2">NBRC 100426</strain>
    </source>
</reference>
<dbReference type="Proteomes" id="UP000005038">
    <property type="component" value="Unassembled WGS sequence"/>
</dbReference>
<name>H5TKK3_GORO1</name>
<dbReference type="SUPFAM" id="SSF56281">
    <property type="entry name" value="Metallo-hydrolase/oxidoreductase"/>
    <property type="match status" value="1"/>
</dbReference>